<keyword evidence="7" id="KW-1185">Reference proteome</keyword>
<dbReference type="PROSITE" id="PS50931">
    <property type="entry name" value="HTH_LYSR"/>
    <property type="match status" value="1"/>
</dbReference>
<dbReference type="GO" id="GO:0043565">
    <property type="term" value="F:sequence-specific DNA binding"/>
    <property type="evidence" value="ECO:0007669"/>
    <property type="project" value="TreeGrafter"/>
</dbReference>
<evidence type="ECO:0000313" key="6">
    <source>
        <dbReference type="EMBL" id="GGA45353.1"/>
    </source>
</evidence>
<keyword evidence="4" id="KW-0804">Transcription</keyword>
<keyword evidence="2" id="KW-0805">Transcription regulation</keyword>
<dbReference type="EMBL" id="BMKB01000002">
    <property type="protein sequence ID" value="GGA45353.1"/>
    <property type="molecule type" value="Genomic_DNA"/>
</dbReference>
<dbReference type="InterPro" id="IPR036390">
    <property type="entry name" value="WH_DNA-bd_sf"/>
</dbReference>
<evidence type="ECO:0000256" key="3">
    <source>
        <dbReference type="ARBA" id="ARBA00023125"/>
    </source>
</evidence>
<feature type="domain" description="HTH lysR-type" evidence="5">
    <location>
        <begin position="1"/>
        <end position="58"/>
    </location>
</feature>
<dbReference type="InterPro" id="IPR058163">
    <property type="entry name" value="LysR-type_TF_proteobact-type"/>
</dbReference>
<dbReference type="Gene3D" id="1.10.10.10">
    <property type="entry name" value="Winged helix-like DNA-binding domain superfamily/Winged helix DNA-binding domain"/>
    <property type="match status" value="1"/>
</dbReference>
<dbReference type="Proteomes" id="UP000596977">
    <property type="component" value="Unassembled WGS sequence"/>
</dbReference>
<proteinExistence type="inferred from homology"/>
<name>A0A916RAF7_9HYPH</name>
<dbReference type="Gene3D" id="3.40.190.290">
    <property type="match status" value="1"/>
</dbReference>
<gene>
    <name evidence="6" type="ORF">GCM10011499_13820</name>
</gene>
<sequence length="277" mass="30379">MDVSNFGLAKALADGRSFSAAARKLGVAHTTVARRLRQLEAYYGTRLFENAPEGLIATPAGERVLESAERIDAEIIGLERGIKGSDQRLVGSVRLTTVDVLAWHFMGRIAAFRAAYPEIDLSVETGTELRSLSRREAEMALRLTNRPDEFLFGRRIGRFDFLPYAHATLLARLGHKAADQLPWIDYNGRDCGGPAGRWMKSECPNVHPLMSVPTPLMMLRAIGAGAGVGLLPTSIAVEQPDLVPISDDTAFSVDIWLLAPQELRHTARIRAVFEAFG</sequence>
<dbReference type="PANTHER" id="PTHR30537:SF3">
    <property type="entry name" value="TRANSCRIPTIONAL REGULATORY PROTEIN"/>
    <property type="match status" value="1"/>
</dbReference>
<accession>A0A916RAF7</accession>
<dbReference type="AlphaFoldDB" id="A0A916RAF7"/>
<dbReference type="RefSeq" id="WP_127072863.1">
    <property type="nucleotide sequence ID" value="NZ_BMKB01000002.1"/>
</dbReference>
<dbReference type="InterPro" id="IPR000847">
    <property type="entry name" value="LysR_HTH_N"/>
</dbReference>
<comment type="similarity">
    <text evidence="1">Belongs to the LysR transcriptional regulatory family.</text>
</comment>
<dbReference type="GO" id="GO:0003700">
    <property type="term" value="F:DNA-binding transcription factor activity"/>
    <property type="evidence" value="ECO:0007669"/>
    <property type="project" value="InterPro"/>
</dbReference>
<dbReference type="OrthoDB" id="9796526at2"/>
<keyword evidence="3" id="KW-0238">DNA-binding</keyword>
<comment type="caution">
    <text evidence="6">The sequence shown here is derived from an EMBL/GenBank/DDBJ whole genome shotgun (WGS) entry which is preliminary data.</text>
</comment>
<evidence type="ECO:0000313" key="7">
    <source>
        <dbReference type="Proteomes" id="UP000596977"/>
    </source>
</evidence>
<evidence type="ECO:0000256" key="4">
    <source>
        <dbReference type="ARBA" id="ARBA00023163"/>
    </source>
</evidence>
<dbReference type="GO" id="GO:0006351">
    <property type="term" value="P:DNA-templated transcription"/>
    <property type="evidence" value="ECO:0007669"/>
    <property type="project" value="TreeGrafter"/>
</dbReference>
<reference evidence="6 7" key="1">
    <citation type="journal article" date="2014" name="Int. J. Syst. Evol. Microbiol.">
        <title>Complete genome sequence of Corynebacterium casei LMG S-19264T (=DSM 44701T), isolated from a smear-ripened cheese.</title>
        <authorList>
            <consortium name="US DOE Joint Genome Institute (JGI-PGF)"/>
            <person name="Walter F."/>
            <person name="Albersmeier A."/>
            <person name="Kalinowski J."/>
            <person name="Ruckert C."/>
        </authorList>
    </citation>
    <scope>NUCLEOTIDE SEQUENCE [LARGE SCALE GENOMIC DNA]</scope>
    <source>
        <strain evidence="6 7">CGMCC 1.15896</strain>
    </source>
</reference>
<dbReference type="InterPro" id="IPR005119">
    <property type="entry name" value="LysR_subst-bd"/>
</dbReference>
<dbReference type="SUPFAM" id="SSF46785">
    <property type="entry name" value="Winged helix' DNA-binding domain"/>
    <property type="match status" value="1"/>
</dbReference>
<dbReference type="SUPFAM" id="SSF53850">
    <property type="entry name" value="Periplasmic binding protein-like II"/>
    <property type="match status" value="1"/>
</dbReference>
<organism evidence="6 7">
    <name type="scientific">Pelagibacterium lentulum</name>
    <dbReference type="NCBI Taxonomy" id="2029865"/>
    <lineage>
        <taxon>Bacteria</taxon>
        <taxon>Pseudomonadati</taxon>
        <taxon>Pseudomonadota</taxon>
        <taxon>Alphaproteobacteria</taxon>
        <taxon>Hyphomicrobiales</taxon>
        <taxon>Devosiaceae</taxon>
        <taxon>Pelagibacterium</taxon>
    </lineage>
</organism>
<evidence type="ECO:0000256" key="1">
    <source>
        <dbReference type="ARBA" id="ARBA00009437"/>
    </source>
</evidence>
<dbReference type="PANTHER" id="PTHR30537">
    <property type="entry name" value="HTH-TYPE TRANSCRIPTIONAL REGULATOR"/>
    <property type="match status" value="1"/>
</dbReference>
<dbReference type="Pfam" id="PF00126">
    <property type="entry name" value="HTH_1"/>
    <property type="match status" value="1"/>
</dbReference>
<dbReference type="InterPro" id="IPR036388">
    <property type="entry name" value="WH-like_DNA-bd_sf"/>
</dbReference>
<protein>
    <submittedName>
        <fullName evidence="6">LysR family transcriptional regulator</fullName>
    </submittedName>
</protein>
<evidence type="ECO:0000256" key="2">
    <source>
        <dbReference type="ARBA" id="ARBA00023015"/>
    </source>
</evidence>
<dbReference type="Pfam" id="PF03466">
    <property type="entry name" value="LysR_substrate"/>
    <property type="match status" value="1"/>
</dbReference>
<evidence type="ECO:0000259" key="5">
    <source>
        <dbReference type="PROSITE" id="PS50931"/>
    </source>
</evidence>